<comment type="caution">
    <text evidence="2">The sequence shown here is derived from an EMBL/GenBank/DDBJ whole genome shotgun (WGS) entry which is preliminary data.</text>
</comment>
<evidence type="ECO:0000256" key="1">
    <source>
        <dbReference type="SAM" id="MobiDB-lite"/>
    </source>
</evidence>
<feature type="region of interest" description="Disordered" evidence="1">
    <location>
        <begin position="557"/>
        <end position="585"/>
    </location>
</feature>
<proteinExistence type="predicted"/>
<protein>
    <recommendedName>
        <fullName evidence="3">CCHC-type domain-containing protein</fullName>
    </recommendedName>
</protein>
<feature type="compositionally biased region" description="Low complexity" evidence="1">
    <location>
        <begin position="531"/>
        <end position="543"/>
    </location>
</feature>
<feature type="non-terminal residue" evidence="2">
    <location>
        <position position="1"/>
    </location>
</feature>
<reference evidence="2" key="1">
    <citation type="journal article" date="2019" name="Sci. Rep.">
        <title>Draft genome of Tanacetum cinerariifolium, the natural source of mosquito coil.</title>
        <authorList>
            <person name="Yamashiro T."/>
            <person name="Shiraishi A."/>
            <person name="Satake H."/>
            <person name="Nakayama K."/>
        </authorList>
    </citation>
    <scope>NUCLEOTIDE SEQUENCE</scope>
</reference>
<dbReference type="AlphaFoldDB" id="A0A699HU42"/>
<organism evidence="2">
    <name type="scientific">Tanacetum cinerariifolium</name>
    <name type="common">Dalmatian daisy</name>
    <name type="synonym">Chrysanthemum cinerariifolium</name>
    <dbReference type="NCBI Taxonomy" id="118510"/>
    <lineage>
        <taxon>Eukaryota</taxon>
        <taxon>Viridiplantae</taxon>
        <taxon>Streptophyta</taxon>
        <taxon>Embryophyta</taxon>
        <taxon>Tracheophyta</taxon>
        <taxon>Spermatophyta</taxon>
        <taxon>Magnoliopsida</taxon>
        <taxon>eudicotyledons</taxon>
        <taxon>Gunneridae</taxon>
        <taxon>Pentapetalae</taxon>
        <taxon>asterids</taxon>
        <taxon>campanulids</taxon>
        <taxon>Asterales</taxon>
        <taxon>Asteraceae</taxon>
        <taxon>Asteroideae</taxon>
        <taxon>Anthemideae</taxon>
        <taxon>Anthemidinae</taxon>
        <taxon>Tanacetum</taxon>
    </lineage>
</organism>
<gene>
    <name evidence="2" type="ORF">Tci_444981</name>
</gene>
<sequence length="585" mass="64708">DPIKNSSQSPPHIDHHYCYGSGDSLNGIFCQLCACESCGNGAHIGYNCPSKVPIISNTKPYENSFAYDSTPNFVDDSHNVFNPPTQPPMDSYEFCGNDAHYSHNCPPQELAEYINTLSWNRPAFYNYVDDDDEDYTIAITIVLSTEEPVDSLTMEDEHLDTIPATESNEVIKSSVENLVLISSESEGIPNNMCDVPFRDNSLALDISKDQFEDFSDSNDEFTLIDDDYFSIDDIDYVEASPPDYELVSLEEVKDDIHPDELLNIHLLIAKIESLNDNPTPNHVLKYPSPIPIPIEDSDSYFKEFDTSLSYSDNSLPEFETFSDHTEETSSGSTTTHADYSLLEYDSFIFEIELDQGQLTSVIMEDNLGEPHVHVPNVLPTNPTLMMDSDFIPSDDSLRSDLEVSFPSGTRNKIFDSRIFEVQPKSFLSQDIFYISFIRDPLCPVIETLLQFSSENEDQLFNPVASRRHVPASYWTAASDVAATSAPATVGQRQSTPLATGQRRRITVVIGGQRWQSTPPTTSQRWRSTTVAGGEPPLTAAGPPLTTTGPPVNGGWWAGQRAGLGRSGSGLGRVRIGSGSGLGRVQ</sequence>
<evidence type="ECO:0008006" key="3">
    <source>
        <dbReference type="Google" id="ProtNLM"/>
    </source>
</evidence>
<feature type="non-terminal residue" evidence="2">
    <location>
        <position position="585"/>
    </location>
</feature>
<evidence type="ECO:0000313" key="2">
    <source>
        <dbReference type="EMBL" id="GEY73007.1"/>
    </source>
</evidence>
<name>A0A699HU42_TANCI</name>
<feature type="compositionally biased region" description="Polar residues" evidence="1">
    <location>
        <begin position="514"/>
        <end position="530"/>
    </location>
</feature>
<feature type="region of interest" description="Disordered" evidence="1">
    <location>
        <begin position="514"/>
        <end position="543"/>
    </location>
</feature>
<accession>A0A699HU42</accession>
<dbReference type="EMBL" id="BKCJ010204208">
    <property type="protein sequence ID" value="GEY73007.1"/>
    <property type="molecule type" value="Genomic_DNA"/>
</dbReference>